<keyword evidence="2" id="KW-1133">Transmembrane helix</keyword>
<proteinExistence type="predicted"/>
<dbReference type="OrthoDB" id="2016285at2759"/>
<dbReference type="PANTHER" id="PTHR43317">
    <property type="entry name" value="THERMOSPERMINE SYNTHASE ACAULIS5"/>
    <property type="match status" value="1"/>
</dbReference>
<sequence>MPGPSARSSSPGVLLNLFQSIALATVISLSNVASQLALHPLYGGTATSLHFTILSLLVCLAGASLPRFVNTRSALTLMSLLLAVAPVLLHRVGARASSWLDPIWGPIATQLVGAIPILFLGAGILTDFLNFPILRIFNPAIIRIFNGILSWFAITRGDQVLWDHLPTGGQITSCSLYIFLVFVTSTAAAFLALVSTPDQRKSQKRRSGPSRYGSSKSLPFAAGAHFLLPLILSFVIQIQPPCTSPACPYFAANNTLHVLERAHSVTGTIVIADFLDGPFRFMRCDQSLLGGKWLVPRAEGLPATELGESIYSAFIFQEAVRLVERQSPRKRERVLNIGVGVGIALDAFIAHGLHTTAIEIDPAVYRLARKYFALSKPDEVYLEDARRWVSTRAAARRQRHGANVAIDDDTRFDFIIHDCFSGGGVPPHLFTIEFWEDLKEILDPTGVVAVNYAGTVHDDAAHAILATLLAVFAQCRIFHDHGIAQGKLPPKELMNIVFFCTLSSAPFKFRTAKKTDYLNTVIRRHFLNQLDHREIPITSVLGAHYAKNTTELSRWIITDANNPLGIWQRRSAIEHWKVMRTALPHDIWNVY</sequence>
<evidence type="ECO:0000256" key="1">
    <source>
        <dbReference type="ARBA" id="ARBA00023115"/>
    </source>
</evidence>
<dbReference type="Proteomes" id="UP000886523">
    <property type="component" value="Unassembled WGS sequence"/>
</dbReference>
<feature type="transmembrane region" description="Helical" evidence="2">
    <location>
        <begin position="136"/>
        <end position="155"/>
    </location>
</feature>
<dbReference type="InterPro" id="IPR029063">
    <property type="entry name" value="SAM-dependent_MTases_sf"/>
</dbReference>
<keyword evidence="2" id="KW-0472">Membrane</keyword>
<dbReference type="Gene3D" id="3.40.50.150">
    <property type="entry name" value="Vaccinia Virus protein VP39"/>
    <property type="match status" value="1"/>
</dbReference>
<feature type="transmembrane region" description="Helical" evidence="2">
    <location>
        <begin position="103"/>
        <end position="124"/>
    </location>
</feature>
<keyword evidence="4" id="KW-1185">Reference proteome</keyword>
<dbReference type="PANTHER" id="PTHR43317:SF1">
    <property type="entry name" value="THERMOSPERMINE SYNTHASE ACAULIS5"/>
    <property type="match status" value="1"/>
</dbReference>
<evidence type="ECO:0008006" key="5">
    <source>
        <dbReference type="Google" id="ProtNLM"/>
    </source>
</evidence>
<feature type="transmembrane region" description="Helical" evidence="2">
    <location>
        <begin position="217"/>
        <end position="238"/>
    </location>
</feature>
<feature type="transmembrane region" description="Helical" evidence="2">
    <location>
        <begin position="175"/>
        <end position="196"/>
    </location>
</feature>
<dbReference type="Pfam" id="PF01564">
    <property type="entry name" value="Spermine_synth"/>
    <property type="match status" value="1"/>
</dbReference>
<feature type="transmembrane region" description="Helical" evidence="2">
    <location>
        <begin position="12"/>
        <end position="29"/>
    </location>
</feature>
<comment type="caution">
    <text evidence="3">The sequence shown here is derived from an EMBL/GenBank/DDBJ whole genome shotgun (WGS) entry which is preliminary data.</text>
</comment>
<feature type="transmembrane region" description="Helical" evidence="2">
    <location>
        <begin position="41"/>
        <end position="62"/>
    </location>
</feature>
<dbReference type="CDD" id="cd02440">
    <property type="entry name" value="AdoMet_MTases"/>
    <property type="match status" value="1"/>
</dbReference>
<dbReference type="SUPFAM" id="SSF53335">
    <property type="entry name" value="S-adenosyl-L-methionine-dependent methyltransferases"/>
    <property type="match status" value="1"/>
</dbReference>
<reference evidence="3" key="1">
    <citation type="journal article" date="2020" name="Nat. Commun.">
        <title>Large-scale genome sequencing of mycorrhizal fungi provides insights into the early evolution of symbiotic traits.</title>
        <authorList>
            <person name="Miyauchi S."/>
            <person name="Kiss E."/>
            <person name="Kuo A."/>
            <person name="Drula E."/>
            <person name="Kohler A."/>
            <person name="Sanchez-Garcia M."/>
            <person name="Morin E."/>
            <person name="Andreopoulos B."/>
            <person name="Barry K.W."/>
            <person name="Bonito G."/>
            <person name="Buee M."/>
            <person name="Carver A."/>
            <person name="Chen C."/>
            <person name="Cichocki N."/>
            <person name="Clum A."/>
            <person name="Culley D."/>
            <person name="Crous P.W."/>
            <person name="Fauchery L."/>
            <person name="Girlanda M."/>
            <person name="Hayes R.D."/>
            <person name="Keri Z."/>
            <person name="LaButti K."/>
            <person name="Lipzen A."/>
            <person name="Lombard V."/>
            <person name="Magnuson J."/>
            <person name="Maillard F."/>
            <person name="Murat C."/>
            <person name="Nolan M."/>
            <person name="Ohm R.A."/>
            <person name="Pangilinan J."/>
            <person name="Pereira M.F."/>
            <person name="Perotto S."/>
            <person name="Peter M."/>
            <person name="Pfister S."/>
            <person name="Riley R."/>
            <person name="Sitrit Y."/>
            <person name="Stielow J.B."/>
            <person name="Szollosi G."/>
            <person name="Zifcakova L."/>
            <person name="Stursova M."/>
            <person name="Spatafora J.W."/>
            <person name="Tedersoo L."/>
            <person name="Vaario L.M."/>
            <person name="Yamada A."/>
            <person name="Yan M."/>
            <person name="Wang P."/>
            <person name="Xu J."/>
            <person name="Bruns T."/>
            <person name="Baldrian P."/>
            <person name="Vilgalys R."/>
            <person name="Dunand C."/>
            <person name="Henrissat B."/>
            <person name="Grigoriev I.V."/>
            <person name="Hibbett D."/>
            <person name="Nagy L.G."/>
            <person name="Martin F.M."/>
        </authorList>
    </citation>
    <scope>NUCLEOTIDE SEQUENCE</scope>
    <source>
        <strain evidence="3">UP504</strain>
    </source>
</reference>
<dbReference type="EMBL" id="MU128931">
    <property type="protein sequence ID" value="KAF9517470.1"/>
    <property type="molecule type" value="Genomic_DNA"/>
</dbReference>
<evidence type="ECO:0000313" key="4">
    <source>
        <dbReference type="Proteomes" id="UP000886523"/>
    </source>
</evidence>
<feature type="transmembrane region" description="Helical" evidence="2">
    <location>
        <begin position="74"/>
        <end position="91"/>
    </location>
</feature>
<dbReference type="NCBIfam" id="NF037959">
    <property type="entry name" value="MFS_SpdSyn"/>
    <property type="match status" value="1"/>
</dbReference>
<gene>
    <name evidence="3" type="ORF">BS47DRAFT_499499</name>
</gene>
<evidence type="ECO:0000313" key="3">
    <source>
        <dbReference type="EMBL" id="KAF9517470.1"/>
    </source>
</evidence>
<keyword evidence="2" id="KW-0812">Transmembrane</keyword>
<dbReference type="GO" id="GO:0006596">
    <property type="term" value="P:polyamine biosynthetic process"/>
    <property type="evidence" value="ECO:0007669"/>
    <property type="project" value="UniProtKB-KW"/>
</dbReference>
<keyword evidence="1" id="KW-0620">Polyamine biosynthesis</keyword>
<accession>A0A9P6B5U1</accession>
<dbReference type="AlphaFoldDB" id="A0A9P6B5U1"/>
<protein>
    <recommendedName>
        <fullName evidence="5">Spermidine synthase</fullName>
    </recommendedName>
</protein>
<name>A0A9P6B5U1_9AGAM</name>
<evidence type="ECO:0000256" key="2">
    <source>
        <dbReference type="SAM" id="Phobius"/>
    </source>
</evidence>
<organism evidence="3 4">
    <name type="scientific">Hydnum rufescens UP504</name>
    <dbReference type="NCBI Taxonomy" id="1448309"/>
    <lineage>
        <taxon>Eukaryota</taxon>
        <taxon>Fungi</taxon>
        <taxon>Dikarya</taxon>
        <taxon>Basidiomycota</taxon>
        <taxon>Agaricomycotina</taxon>
        <taxon>Agaricomycetes</taxon>
        <taxon>Cantharellales</taxon>
        <taxon>Hydnaceae</taxon>
        <taxon>Hydnum</taxon>
    </lineage>
</organism>